<protein>
    <submittedName>
        <fullName evidence="6">Nicotinamide n-methyltransferase</fullName>
    </submittedName>
</protein>
<keyword evidence="1" id="KW-0963">Cytoplasm</keyword>
<dbReference type="Proteomes" id="UP000279236">
    <property type="component" value="Unassembled WGS sequence"/>
</dbReference>
<dbReference type="InterPro" id="IPR019410">
    <property type="entry name" value="Methyltransf_16"/>
</dbReference>
<keyword evidence="4" id="KW-0949">S-adenosyl-L-methionine</keyword>
<feature type="region of interest" description="Disordered" evidence="5">
    <location>
        <begin position="1"/>
        <end position="30"/>
    </location>
</feature>
<dbReference type="RefSeq" id="XP_028480519.1">
    <property type="nucleotide sequence ID" value="XM_028616662.1"/>
</dbReference>
<dbReference type="Gene3D" id="3.40.50.150">
    <property type="entry name" value="Vaccinia Virus protein VP39"/>
    <property type="match status" value="1"/>
</dbReference>
<feature type="compositionally biased region" description="Acidic residues" evidence="5">
    <location>
        <begin position="1"/>
        <end position="10"/>
    </location>
</feature>
<reference evidence="6 7" key="1">
    <citation type="submission" date="2018-11" db="EMBL/GenBank/DDBJ databases">
        <title>Genome sequence of Apiotrichum porosum DSM 27194.</title>
        <authorList>
            <person name="Aliyu H."/>
            <person name="Gorte O."/>
            <person name="Ochsenreither K."/>
        </authorList>
    </citation>
    <scope>NUCLEOTIDE SEQUENCE [LARGE SCALE GENOMIC DNA]</scope>
    <source>
        <strain evidence="6 7">DSM 27194</strain>
    </source>
</reference>
<proteinExistence type="predicted"/>
<organism evidence="6 7">
    <name type="scientific">Apiotrichum porosum</name>
    <dbReference type="NCBI Taxonomy" id="105984"/>
    <lineage>
        <taxon>Eukaryota</taxon>
        <taxon>Fungi</taxon>
        <taxon>Dikarya</taxon>
        <taxon>Basidiomycota</taxon>
        <taxon>Agaricomycotina</taxon>
        <taxon>Tremellomycetes</taxon>
        <taxon>Trichosporonales</taxon>
        <taxon>Trichosporonaceae</taxon>
        <taxon>Apiotrichum</taxon>
    </lineage>
</organism>
<evidence type="ECO:0000313" key="7">
    <source>
        <dbReference type="Proteomes" id="UP000279236"/>
    </source>
</evidence>
<comment type="caution">
    <text evidence="6">The sequence shown here is derived from an EMBL/GenBank/DDBJ whole genome shotgun (WGS) entry which is preliminary data.</text>
</comment>
<dbReference type="Pfam" id="PF10294">
    <property type="entry name" value="Methyltransf_16"/>
    <property type="match status" value="1"/>
</dbReference>
<dbReference type="SUPFAM" id="SSF53335">
    <property type="entry name" value="S-adenosyl-L-methionine-dependent methyltransferases"/>
    <property type="match status" value="1"/>
</dbReference>
<evidence type="ECO:0000256" key="4">
    <source>
        <dbReference type="ARBA" id="ARBA00022691"/>
    </source>
</evidence>
<dbReference type="EMBL" id="RSCE01000001">
    <property type="protein sequence ID" value="RSH88311.1"/>
    <property type="molecule type" value="Genomic_DNA"/>
</dbReference>
<evidence type="ECO:0000256" key="2">
    <source>
        <dbReference type="ARBA" id="ARBA00022603"/>
    </source>
</evidence>
<dbReference type="AlphaFoldDB" id="A0A427YAY9"/>
<keyword evidence="2 6" id="KW-0489">Methyltransferase</keyword>
<dbReference type="OrthoDB" id="46564at2759"/>
<dbReference type="GO" id="GO:0008757">
    <property type="term" value="F:S-adenosylmethionine-dependent methyltransferase activity"/>
    <property type="evidence" value="ECO:0007669"/>
    <property type="project" value="UniProtKB-ARBA"/>
</dbReference>
<evidence type="ECO:0000256" key="3">
    <source>
        <dbReference type="ARBA" id="ARBA00022679"/>
    </source>
</evidence>
<evidence type="ECO:0000256" key="1">
    <source>
        <dbReference type="ARBA" id="ARBA00022490"/>
    </source>
</evidence>
<keyword evidence="7" id="KW-1185">Reference proteome</keyword>
<dbReference type="GO" id="GO:0032259">
    <property type="term" value="P:methylation"/>
    <property type="evidence" value="ECO:0007669"/>
    <property type="project" value="UniProtKB-KW"/>
</dbReference>
<accession>A0A427YAY9</accession>
<dbReference type="STRING" id="105984.A0A427YAY9"/>
<dbReference type="PANTHER" id="PTHR14614">
    <property type="entry name" value="HEPATOCELLULAR CARCINOMA-ASSOCIATED ANTIGEN"/>
    <property type="match status" value="1"/>
</dbReference>
<evidence type="ECO:0000313" key="6">
    <source>
        <dbReference type="EMBL" id="RSH88311.1"/>
    </source>
</evidence>
<gene>
    <name evidence="6" type="primary">NNT1</name>
    <name evidence="6" type="ORF">EHS24_000847</name>
</gene>
<keyword evidence="3 6" id="KW-0808">Transferase</keyword>
<dbReference type="PROSITE" id="PS51560">
    <property type="entry name" value="SAM_MT_NNT1"/>
    <property type="match status" value="1"/>
</dbReference>
<evidence type="ECO:0000256" key="5">
    <source>
        <dbReference type="SAM" id="MobiDB-lite"/>
    </source>
</evidence>
<dbReference type="GO" id="GO:0005737">
    <property type="term" value="C:cytoplasm"/>
    <property type="evidence" value="ECO:0007669"/>
    <property type="project" value="TreeGrafter"/>
</dbReference>
<dbReference type="InterPro" id="IPR025784">
    <property type="entry name" value="EFM7"/>
</dbReference>
<dbReference type="InterPro" id="IPR029063">
    <property type="entry name" value="SAM-dependent_MTases_sf"/>
</dbReference>
<name>A0A427YAY9_9TREE</name>
<dbReference type="PANTHER" id="PTHR14614:SF10">
    <property type="entry name" value="PROTEIN N-TERMINAL AND LYSINE N-METHYLTRANSFERASE EFM7"/>
    <property type="match status" value="1"/>
</dbReference>
<dbReference type="GeneID" id="39585390"/>
<sequence>MSDNGSDDEGGFGLGDLMPRSPSPEPAPNSFATYELPEGRALADGRKEIEVRLVGSHPLWGHHLWNTARVTTSYLLKHAATLVEGKRILELGAGGALPSIACSLAGARTVVATDYADDVLMENIAFNATHNLGEGSSVLAVGHTWGHSVAELLDAGITDEDRKAAAPAAAAADDEQGRYDVVILSDLMFNHSQHGALVKTLEATLKTAVGVPTPDPQSPTAAPQTPCALVFLTHHRPWLADADMAFMPRLAKRGWGYERVVEEWTGPMFENDPGEERVRGTVHGFRVWRTGAAFEEDSDED</sequence>